<keyword evidence="7" id="KW-1185">Reference proteome</keyword>
<comment type="similarity">
    <text evidence="5">Belongs to the creatininase superfamily.</text>
</comment>
<evidence type="ECO:0000256" key="2">
    <source>
        <dbReference type="ARBA" id="ARBA00022723"/>
    </source>
</evidence>
<organism evidence="6 7">
    <name type="scientific">Chitinophaga parva</name>
    <dbReference type="NCBI Taxonomy" id="2169414"/>
    <lineage>
        <taxon>Bacteria</taxon>
        <taxon>Pseudomonadati</taxon>
        <taxon>Bacteroidota</taxon>
        <taxon>Chitinophagia</taxon>
        <taxon>Chitinophagales</taxon>
        <taxon>Chitinophagaceae</taxon>
        <taxon>Chitinophaga</taxon>
    </lineage>
</organism>
<evidence type="ECO:0000256" key="1">
    <source>
        <dbReference type="ARBA" id="ARBA00001947"/>
    </source>
</evidence>
<protein>
    <submittedName>
        <fullName evidence="6">Creatininase</fullName>
    </submittedName>
</protein>
<accession>A0A2T7BFD4</accession>
<reference evidence="6 7" key="1">
    <citation type="submission" date="2018-04" db="EMBL/GenBank/DDBJ databases">
        <title>Chitinophaga fuyangensis sp. nov., isolated from soil in a chemical factory.</title>
        <authorList>
            <person name="Chen K."/>
        </authorList>
    </citation>
    <scope>NUCLEOTIDE SEQUENCE [LARGE SCALE GENOMIC DNA]</scope>
    <source>
        <strain evidence="6 7">LY-1</strain>
    </source>
</reference>
<dbReference type="PANTHER" id="PTHR35005">
    <property type="entry name" value="3-DEHYDRO-SCYLLO-INOSOSE HYDROLASE"/>
    <property type="match status" value="1"/>
</dbReference>
<proteinExistence type="inferred from homology"/>
<dbReference type="PANTHER" id="PTHR35005:SF1">
    <property type="entry name" value="2-AMINO-5-FORMYLAMINO-6-RIBOSYLAMINOPYRIMIDIN-4(3H)-ONE 5'-MONOPHOSPHATE DEFORMYLASE"/>
    <property type="match status" value="1"/>
</dbReference>
<keyword evidence="4" id="KW-0862">Zinc</keyword>
<evidence type="ECO:0000313" key="7">
    <source>
        <dbReference type="Proteomes" id="UP000244450"/>
    </source>
</evidence>
<dbReference type="GO" id="GO:0016811">
    <property type="term" value="F:hydrolase activity, acting on carbon-nitrogen (but not peptide) bonds, in linear amides"/>
    <property type="evidence" value="ECO:0007669"/>
    <property type="project" value="TreeGrafter"/>
</dbReference>
<dbReference type="Gene3D" id="3.40.50.10310">
    <property type="entry name" value="Creatininase"/>
    <property type="match status" value="1"/>
</dbReference>
<dbReference type="SUPFAM" id="SSF102215">
    <property type="entry name" value="Creatininase"/>
    <property type="match status" value="1"/>
</dbReference>
<keyword evidence="3" id="KW-0378">Hydrolase</keyword>
<dbReference type="Proteomes" id="UP000244450">
    <property type="component" value="Unassembled WGS sequence"/>
</dbReference>
<dbReference type="OrthoDB" id="9801445at2"/>
<dbReference type="AlphaFoldDB" id="A0A2T7BFD4"/>
<dbReference type="GO" id="GO:0046872">
    <property type="term" value="F:metal ion binding"/>
    <property type="evidence" value="ECO:0007669"/>
    <property type="project" value="UniProtKB-KW"/>
</dbReference>
<dbReference type="Pfam" id="PF02633">
    <property type="entry name" value="Creatininase"/>
    <property type="match status" value="1"/>
</dbReference>
<dbReference type="EMBL" id="QCYK01000002">
    <property type="protein sequence ID" value="PUZ24984.1"/>
    <property type="molecule type" value="Genomic_DNA"/>
</dbReference>
<comment type="cofactor">
    <cofactor evidence="1">
        <name>Zn(2+)</name>
        <dbReference type="ChEBI" id="CHEBI:29105"/>
    </cofactor>
</comment>
<comment type="caution">
    <text evidence="6">The sequence shown here is derived from an EMBL/GenBank/DDBJ whole genome shotgun (WGS) entry which is preliminary data.</text>
</comment>
<gene>
    <name evidence="6" type="ORF">DCC81_11760</name>
</gene>
<evidence type="ECO:0000256" key="3">
    <source>
        <dbReference type="ARBA" id="ARBA00022801"/>
    </source>
</evidence>
<dbReference type="InterPro" id="IPR003785">
    <property type="entry name" value="Creatininase/forma_Hydrolase"/>
</dbReference>
<dbReference type="GO" id="GO:0009231">
    <property type="term" value="P:riboflavin biosynthetic process"/>
    <property type="evidence" value="ECO:0007669"/>
    <property type="project" value="TreeGrafter"/>
</dbReference>
<sequence>MPFFTAHPAHWSRQIFFIIFLSCKNPTVMNRAFLSAIAVLALLLFTNNRAQAQSPANLPARWDELTASDWPRAMEKSSRTCILPVGILEKHGPHAPIGSDLIQVREWAARATKKEYAVVFPDYFYGQINEARHEPGTFALPERVVWDMLEATCDEIARNGFDKIILVNVHGGNPEFLRYFIQTRLEKRRNYAVYFFVPSTDSAYNNTLTRMHKSDPAGDQHAGERETSVLLYLRPDLVKLDSANIESGVNQHRLAIPNIYTAIWWYASYPNHYAGDGSKATKEMGQFVTAHVISDLEKAIKAVKADTKTLELQREYFDKTHEGQ</sequence>
<evidence type="ECO:0000256" key="5">
    <source>
        <dbReference type="ARBA" id="ARBA00024029"/>
    </source>
</evidence>
<evidence type="ECO:0000256" key="4">
    <source>
        <dbReference type="ARBA" id="ARBA00022833"/>
    </source>
</evidence>
<name>A0A2T7BFD4_9BACT</name>
<keyword evidence="2" id="KW-0479">Metal-binding</keyword>
<evidence type="ECO:0000313" key="6">
    <source>
        <dbReference type="EMBL" id="PUZ24984.1"/>
    </source>
</evidence>
<dbReference type="InterPro" id="IPR024087">
    <property type="entry name" value="Creatininase-like_sf"/>
</dbReference>